<name>A0ABV6CAG8_9GAMM</name>
<sequence>MSINLTYEFIVIIPAAGMGSRMQATLPKQYLNVMGQTILTHTVNALSKHPKLVKFIIAVSKNDSFIHQIPFCDKISIDVIEGGEERADSVLSGVSYAQKKYQPKWILVHDAARPLITKNDVECLIDSLGSEAFYLTQSIGAILATPLKDTIKKISHLEHGIYTEKTEPREKLWAAQTPQIFPTKTLLDALYFCKKEGLSVTDEASAIELFGGRTFIVQGSSSNIKLTEPADLEYIKFVLNKRLNQLPS</sequence>
<feature type="site" description="Transition state stabilizer" evidence="7">
    <location>
        <position position="28"/>
    </location>
</feature>
<evidence type="ECO:0000256" key="7">
    <source>
        <dbReference type="HAMAP-Rule" id="MF_00108"/>
    </source>
</evidence>
<evidence type="ECO:0000313" key="9">
    <source>
        <dbReference type="Proteomes" id="UP001589758"/>
    </source>
</evidence>
<evidence type="ECO:0000256" key="5">
    <source>
        <dbReference type="ARBA" id="ARBA00022695"/>
    </source>
</evidence>
<evidence type="ECO:0000256" key="1">
    <source>
        <dbReference type="ARBA" id="ARBA00001282"/>
    </source>
</evidence>
<dbReference type="InterPro" id="IPR001228">
    <property type="entry name" value="IspD"/>
</dbReference>
<dbReference type="InterPro" id="IPR050088">
    <property type="entry name" value="IspD/TarI_cytidylyltransf_bact"/>
</dbReference>
<evidence type="ECO:0000256" key="2">
    <source>
        <dbReference type="ARBA" id="ARBA00004787"/>
    </source>
</evidence>
<feature type="site" description="Positions MEP for the nucleophilic attack" evidence="7">
    <location>
        <position position="169"/>
    </location>
</feature>
<comment type="function">
    <text evidence="7">Catalyzes the formation of 4-diphosphocytidyl-2-C-methyl-D-erythritol from CTP and 2-C-methyl-D-erythritol 4-phosphate (MEP).</text>
</comment>
<organism evidence="8 9">
    <name type="scientific">Thorsellia kenyensis</name>
    <dbReference type="NCBI Taxonomy" id="1549888"/>
    <lineage>
        <taxon>Bacteria</taxon>
        <taxon>Pseudomonadati</taxon>
        <taxon>Pseudomonadota</taxon>
        <taxon>Gammaproteobacteria</taxon>
        <taxon>Enterobacterales</taxon>
        <taxon>Thorselliaceae</taxon>
        <taxon>Thorsellia</taxon>
    </lineage>
</organism>
<accession>A0ABV6CAG8</accession>
<keyword evidence="5 7" id="KW-0548">Nucleotidyltransferase</keyword>
<dbReference type="Pfam" id="PF01128">
    <property type="entry name" value="IspD"/>
    <property type="match status" value="1"/>
</dbReference>
<comment type="catalytic activity">
    <reaction evidence="1 7">
        <text>2-C-methyl-D-erythritol 4-phosphate + CTP + H(+) = 4-CDP-2-C-methyl-D-erythritol + diphosphate</text>
        <dbReference type="Rhea" id="RHEA:13429"/>
        <dbReference type="ChEBI" id="CHEBI:15378"/>
        <dbReference type="ChEBI" id="CHEBI:33019"/>
        <dbReference type="ChEBI" id="CHEBI:37563"/>
        <dbReference type="ChEBI" id="CHEBI:57823"/>
        <dbReference type="ChEBI" id="CHEBI:58262"/>
        <dbReference type="EC" id="2.7.7.60"/>
    </reaction>
</comment>
<dbReference type="GO" id="GO:0050518">
    <property type="term" value="F:2-C-methyl-D-erythritol 4-phosphate cytidylyltransferase activity"/>
    <property type="evidence" value="ECO:0007669"/>
    <property type="project" value="UniProtKB-EC"/>
</dbReference>
<keyword evidence="6 7" id="KW-0414">Isoprene biosynthesis</keyword>
<dbReference type="InterPro" id="IPR034683">
    <property type="entry name" value="IspD/TarI"/>
</dbReference>
<evidence type="ECO:0000256" key="6">
    <source>
        <dbReference type="ARBA" id="ARBA00023229"/>
    </source>
</evidence>
<comment type="similarity">
    <text evidence="3 7">Belongs to the IspD/TarI cytidylyltransferase family. IspD subfamily.</text>
</comment>
<dbReference type="InterPro" id="IPR029044">
    <property type="entry name" value="Nucleotide-diphossugar_trans"/>
</dbReference>
<dbReference type="PROSITE" id="PS01295">
    <property type="entry name" value="ISPD"/>
    <property type="match status" value="1"/>
</dbReference>
<reference evidence="8 9" key="1">
    <citation type="submission" date="2024-09" db="EMBL/GenBank/DDBJ databases">
        <authorList>
            <person name="Sun Q."/>
            <person name="Mori K."/>
        </authorList>
    </citation>
    <scope>NUCLEOTIDE SEQUENCE [LARGE SCALE GENOMIC DNA]</scope>
    <source>
        <strain evidence="8 9">CCM 8545</strain>
    </source>
</reference>
<evidence type="ECO:0000256" key="4">
    <source>
        <dbReference type="ARBA" id="ARBA00022679"/>
    </source>
</evidence>
<comment type="pathway">
    <text evidence="2 7">Isoprenoid biosynthesis; isopentenyl diphosphate biosynthesis via DXP pathway; isopentenyl diphosphate from 1-deoxy-D-xylulose 5-phosphate: step 2/6.</text>
</comment>
<keyword evidence="4 7" id="KW-0808">Transferase</keyword>
<evidence type="ECO:0000256" key="3">
    <source>
        <dbReference type="ARBA" id="ARBA00009789"/>
    </source>
</evidence>
<dbReference type="CDD" id="cd02516">
    <property type="entry name" value="CDP-ME_synthetase"/>
    <property type="match status" value="1"/>
</dbReference>
<dbReference type="NCBIfam" id="TIGR00453">
    <property type="entry name" value="ispD"/>
    <property type="match status" value="1"/>
</dbReference>
<feature type="site" description="Transition state stabilizer" evidence="7">
    <location>
        <position position="21"/>
    </location>
</feature>
<dbReference type="SUPFAM" id="SSF53448">
    <property type="entry name" value="Nucleotide-diphospho-sugar transferases"/>
    <property type="match status" value="1"/>
</dbReference>
<proteinExistence type="inferred from homology"/>
<evidence type="ECO:0000313" key="8">
    <source>
        <dbReference type="EMBL" id="MFC0179977.1"/>
    </source>
</evidence>
<dbReference type="PANTHER" id="PTHR32125">
    <property type="entry name" value="2-C-METHYL-D-ERYTHRITOL 4-PHOSPHATE CYTIDYLYLTRANSFERASE, CHLOROPLASTIC"/>
    <property type="match status" value="1"/>
</dbReference>
<dbReference type="PANTHER" id="PTHR32125:SF4">
    <property type="entry name" value="2-C-METHYL-D-ERYTHRITOL 4-PHOSPHATE CYTIDYLYLTRANSFERASE, CHLOROPLASTIC"/>
    <property type="match status" value="1"/>
</dbReference>
<gene>
    <name evidence="7 8" type="primary">ispD</name>
    <name evidence="8" type="ORF">ACFFIT_07755</name>
</gene>
<dbReference type="EMBL" id="JBHLXE010000087">
    <property type="protein sequence ID" value="MFC0179977.1"/>
    <property type="molecule type" value="Genomic_DNA"/>
</dbReference>
<dbReference type="InterPro" id="IPR018294">
    <property type="entry name" value="ISPD_synthase_CS"/>
</dbReference>
<protein>
    <recommendedName>
        <fullName evidence="7">2-C-methyl-D-erythritol 4-phosphate cytidylyltransferase</fullName>
        <ecNumber evidence="7">2.7.7.60</ecNumber>
    </recommendedName>
    <alternativeName>
        <fullName evidence="7">4-diphosphocytidyl-2C-methyl-D-erythritol synthase</fullName>
    </alternativeName>
    <alternativeName>
        <fullName evidence="7">MEP cytidylyltransferase</fullName>
        <shortName evidence="7">MCT</shortName>
    </alternativeName>
</protein>
<dbReference type="HAMAP" id="MF_00108">
    <property type="entry name" value="IspD"/>
    <property type="match status" value="1"/>
</dbReference>
<dbReference type="Gene3D" id="3.90.550.10">
    <property type="entry name" value="Spore Coat Polysaccharide Biosynthesis Protein SpsA, Chain A"/>
    <property type="match status" value="1"/>
</dbReference>
<dbReference type="Proteomes" id="UP001589758">
    <property type="component" value="Unassembled WGS sequence"/>
</dbReference>
<dbReference type="EC" id="2.7.7.60" evidence="7"/>
<feature type="site" description="Positions MEP for the nucleophilic attack" evidence="7">
    <location>
        <position position="225"/>
    </location>
</feature>
<comment type="subunit">
    <text evidence="7">Homodimer.</text>
</comment>
<comment type="caution">
    <text evidence="8">The sequence shown here is derived from an EMBL/GenBank/DDBJ whole genome shotgun (WGS) entry which is preliminary data.</text>
</comment>
<dbReference type="RefSeq" id="WP_385877089.1">
    <property type="nucleotide sequence ID" value="NZ_JBHLXE010000087.1"/>
</dbReference>
<keyword evidence="9" id="KW-1185">Reference proteome</keyword>